<geneLocation type="plasmid" evidence="1 2">
    <name>unnamed7</name>
</geneLocation>
<dbReference type="AlphaFoldDB" id="A0A1B1CKB6"/>
<dbReference type="EMBL" id="CP016288">
    <property type="protein sequence ID" value="ANP90213.1"/>
    <property type="molecule type" value="Genomic_DNA"/>
</dbReference>
<keyword evidence="1" id="KW-0614">Plasmid</keyword>
<evidence type="ECO:0000313" key="1">
    <source>
        <dbReference type="EMBL" id="ANP90213.1"/>
    </source>
</evidence>
<reference evidence="1 2" key="1">
    <citation type="submission" date="2016-06" db="EMBL/GenBank/DDBJ databases">
        <title>Microsymbionts genomes from the relict species Vavilovia formosa.</title>
        <authorList>
            <person name="Chirak E."/>
            <person name="Kimeklis A."/>
            <person name="Andronov E."/>
        </authorList>
    </citation>
    <scope>NUCLEOTIDE SEQUENCE [LARGE SCALE GENOMIC DNA]</scope>
    <source>
        <strain evidence="1 2">Vaf10</strain>
        <plasmid evidence="2">Plasmid unnamed7</plasmid>
    </source>
</reference>
<protein>
    <submittedName>
        <fullName evidence="1">Uncharacterized protein</fullName>
    </submittedName>
</protein>
<accession>A0A1B1CKB6</accession>
<organism evidence="1 2">
    <name type="scientific">Rhizobium leguminosarum</name>
    <dbReference type="NCBI Taxonomy" id="384"/>
    <lineage>
        <taxon>Bacteria</taxon>
        <taxon>Pseudomonadati</taxon>
        <taxon>Pseudomonadota</taxon>
        <taxon>Alphaproteobacteria</taxon>
        <taxon>Hyphomicrobiales</taxon>
        <taxon>Rhizobiaceae</taxon>
        <taxon>Rhizobium/Agrobacterium group</taxon>
        <taxon>Rhizobium</taxon>
    </lineage>
</organism>
<sequence>MRTIGHIQIKPTKRPTQDAYRKSAASQIAIEQPHIMHPLEGVRAAQTFKHLEAVETDPLPATLRMKRLSSRSILCVFADQESI</sequence>
<proteinExistence type="predicted"/>
<gene>
    <name evidence="1" type="ORF">BA011_40580</name>
</gene>
<dbReference type="Proteomes" id="UP000092691">
    <property type="component" value="Plasmid unnamed7"/>
</dbReference>
<evidence type="ECO:0000313" key="2">
    <source>
        <dbReference type="Proteomes" id="UP000092691"/>
    </source>
</evidence>
<name>A0A1B1CKB6_RHILE</name>